<evidence type="ECO:0000259" key="3">
    <source>
        <dbReference type="Pfam" id="PF18962"/>
    </source>
</evidence>
<proteinExistence type="predicted"/>
<name>A0A2P6CA62_9FLAO</name>
<evidence type="ECO:0000313" key="5">
    <source>
        <dbReference type="Proteomes" id="UP000247345"/>
    </source>
</evidence>
<comment type="caution">
    <text evidence="4">The sequence shown here is derived from an EMBL/GenBank/DDBJ whole genome shotgun (WGS) entry which is preliminary data.</text>
</comment>
<evidence type="ECO:0000256" key="2">
    <source>
        <dbReference type="SAM" id="SignalP"/>
    </source>
</evidence>
<gene>
    <name evidence="4" type="ORF">BTO14_00060</name>
</gene>
<evidence type="ECO:0000256" key="1">
    <source>
        <dbReference type="ARBA" id="ARBA00022729"/>
    </source>
</evidence>
<feature type="chain" id="PRO_5015116464" description="Secretion system C-terminal sorting domain-containing protein" evidence="2">
    <location>
        <begin position="24"/>
        <end position="296"/>
    </location>
</feature>
<feature type="domain" description="Secretion system C-terminal sorting" evidence="3">
    <location>
        <begin position="227"/>
        <end position="294"/>
    </location>
</feature>
<reference evidence="4 5" key="1">
    <citation type="submission" date="2016-12" db="EMBL/GenBank/DDBJ databases">
        <title>Trade-off between light-utilization and light-protection in marine flavobacteria.</title>
        <authorList>
            <person name="Kumagai Y."/>
            <person name="Yoshizawa S."/>
            <person name="Kogure K."/>
            <person name="Iwasaki W."/>
        </authorList>
    </citation>
    <scope>NUCLEOTIDE SEQUENCE [LARGE SCALE GENOMIC DNA]</scope>
    <source>
        <strain evidence="4 5">KCTC 12100</strain>
    </source>
</reference>
<organism evidence="4 5">
    <name type="scientific">Polaribacter butkevichii</name>
    <dbReference type="NCBI Taxonomy" id="218490"/>
    <lineage>
        <taxon>Bacteria</taxon>
        <taxon>Pseudomonadati</taxon>
        <taxon>Bacteroidota</taxon>
        <taxon>Flavobacteriia</taxon>
        <taxon>Flavobacteriales</taxon>
        <taxon>Flavobacteriaceae</taxon>
    </lineage>
</organism>
<dbReference type="OrthoDB" id="977776at2"/>
<protein>
    <recommendedName>
        <fullName evidence="3">Secretion system C-terminal sorting domain-containing protein</fullName>
    </recommendedName>
</protein>
<dbReference type="Pfam" id="PF18962">
    <property type="entry name" value="Por_Secre_tail"/>
    <property type="match status" value="1"/>
</dbReference>
<feature type="signal peptide" evidence="2">
    <location>
        <begin position="1"/>
        <end position="23"/>
    </location>
</feature>
<evidence type="ECO:0000313" key="4">
    <source>
        <dbReference type="EMBL" id="PQJ71738.1"/>
    </source>
</evidence>
<accession>A0A2P6CA62</accession>
<dbReference type="NCBIfam" id="TIGR04183">
    <property type="entry name" value="Por_Secre_tail"/>
    <property type="match status" value="1"/>
</dbReference>
<dbReference type="EMBL" id="MSCK01000001">
    <property type="protein sequence ID" value="PQJ71738.1"/>
    <property type="molecule type" value="Genomic_DNA"/>
</dbReference>
<keyword evidence="1 2" id="KW-0732">Signal</keyword>
<dbReference type="RefSeq" id="WP_105047402.1">
    <property type="nucleotide sequence ID" value="NZ_CP150661.1"/>
</dbReference>
<keyword evidence="5" id="KW-1185">Reference proteome</keyword>
<dbReference type="InterPro" id="IPR026444">
    <property type="entry name" value="Secre_tail"/>
</dbReference>
<sequence>MQKITFKNIVFLLSCFVAFQVSAQESFPGEGNYRIQLLTEGLYPTIPSTYNTNKDGNNPDSIPLEELADTDNSQIFTFKEAGGFFSFAGEAYRTYTIASAQLSPLTYLHLRNAEYTGSGSRMTLRELDDPQMPKVEHRTFIVIPRALPDEEGGDTYFQIRSIVTPDDDGSGEITGYNNNNVYMVSTNGRDFVNHAGPYNATSRWLLEPATVVLSTKTVGFETVAISNPVKDQLTIKGLSAAIKDISVYNLLGNQVITSKVNGKSLVEINLNTLASGVYIVKLSGDNATFSKKIIKE</sequence>
<dbReference type="AlphaFoldDB" id="A0A2P6CA62"/>
<dbReference type="Proteomes" id="UP000247345">
    <property type="component" value="Unassembled WGS sequence"/>
</dbReference>